<dbReference type="EMBL" id="DUFG01000023">
    <property type="protein sequence ID" value="HIH08689.1"/>
    <property type="molecule type" value="Genomic_DNA"/>
</dbReference>
<dbReference type="Pfam" id="PF13489">
    <property type="entry name" value="Methyltransf_23"/>
    <property type="match status" value="1"/>
</dbReference>
<organism evidence="1 2">
    <name type="scientific">Candidatus Iainarchaeum sp</name>
    <dbReference type="NCBI Taxonomy" id="3101447"/>
    <lineage>
        <taxon>Archaea</taxon>
        <taxon>Candidatus Iainarchaeota</taxon>
        <taxon>Candidatus Iainarchaeia</taxon>
        <taxon>Candidatus Iainarchaeales</taxon>
        <taxon>Candidatus Iainarchaeaceae</taxon>
        <taxon>Candidatus Iainarchaeum</taxon>
    </lineage>
</organism>
<dbReference type="CDD" id="cd02440">
    <property type="entry name" value="AdoMet_MTases"/>
    <property type="match status" value="1"/>
</dbReference>
<accession>A0A7J4IWM8</accession>
<proteinExistence type="predicted"/>
<dbReference type="PANTHER" id="PTHR43861:SF6">
    <property type="entry name" value="METHYLTRANSFERASE TYPE 11"/>
    <property type="match status" value="1"/>
</dbReference>
<dbReference type="Gene3D" id="3.40.50.150">
    <property type="entry name" value="Vaccinia Virus protein VP39"/>
    <property type="match status" value="1"/>
</dbReference>
<dbReference type="GO" id="GO:0032259">
    <property type="term" value="P:methylation"/>
    <property type="evidence" value="ECO:0007669"/>
    <property type="project" value="UniProtKB-KW"/>
</dbReference>
<reference evidence="2" key="1">
    <citation type="journal article" date="2020" name="bioRxiv">
        <title>A rank-normalized archaeal taxonomy based on genome phylogeny resolves widespread incomplete and uneven classifications.</title>
        <authorList>
            <person name="Rinke C."/>
            <person name="Chuvochina M."/>
            <person name="Mussig A.J."/>
            <person name="Chaumeil P.-A."/>
            <person name="Waite D.W."/>
            <person name="Whitman W.B."/>
            <person name="Parks D.H."/>
            <person name="Hugenholtz P."/>
        </authorList>
    </citation>
    <scope>NUCLEOTIDE SEQUENCE [LARGE SCALE GENOMIC DNA]</scope>
</reference>
<keyword evidence="1" id="KW-0808">Transferase</keyword>
<dbReference type="AlphaFoldDB" id="A0A7J4IWM8"/>
<dbReference type="SUPFAM" id="SSF53335">
    <property type="entry name" value="S-adenosyl-L-methionine-dependent methyltransferases"/>
    <property type="match status" value="1"/>
</dbReference>
<evidence type="ECO:0000313" key="2">
    <source>
        <dbReference type="Proteomes" id="UP000577419"/>
    </source>
</evidence>
<dbReference type="Proteomes" id="UP000577419">
    <property type="component" value="Unassembled WGS sequence"/>
</dbReference>
<comment type="caution">
    <text evidence="1">The sequence shown here is derived from an EMBL/GenBank/DDBJ whole genome shotgun (WGS) entry which is preliminary data.</text>
</comment>
<sequence length="290" mass="33097">MEFQVKCDLCSSKQSSVLFNFPEYRVLSCGSCGLVFTDSSVYSRDLEIYSGDYYKKKYPKRYDSYTADYRKLENDSIINNYTNLLEQLEKFSAKGKMLDVGCATGVFLDLARERGWEVQGIDVSKYAVHYARKNFGLKASVATIENLKAPDSYFDVITLHEVIEHVPSMKSVLKGARKKLKKNGLLLLTTIDSSSLISQLSGMLYHSTLGKINSPAQKCFQLQHTFHPTPEIMRLYFKEAGFKEEWFNRSEIPVDKLQEGPLMTLVIGAIYLLQKLTGKTFLFEFIARKV</sequence>
<keyword evidence="1" id="KW-0489">Methyltransferase</keyword>
<dbReference type="GO" id="GO:0008168">
    <property type="term" value="F:methyltransferase activity"/>
    <property type="evidence" value="ECO:0007669"/>
    <property type="project" value="UniProtKB-KW"/>
</dbReference>
<name>A0A7J4IWM8_9ARCH</name>
<protein>
    <submittedName>
        <fullName evidence="1">Class I SAM-dependent methyltransferase</fullName>
    </submittedName>
</protein>
<evidence type="ECO:0000313" key="1">
    <source>
        <dbReference type="EMBL" id="HIH08689.1"/>
    </source>
</evidence>
<gene>
    <name evidence="1" type="ORF">HA237_04945</name>
</gene>
<dbReference type="PANTHER" id="PTHR43861">
    <property type="entry name" value="TRANS-ACONITATE 2-METHYLTRANSFERASE-RELATED"/>
    <property type="match status" value="1"/>
</dbReference>
<dbReference type="InterPro" id="IPR029063">
    <property type="entry name" value="SAM-dependent_MTases_sf"/>
</dbReference>